<keyword evidence="2" id="KW-0813">Transport</keyword>
<protein>
    <submittedName>
        <fullName evidence="9">QacE family quaternary ammonium compound efflux SMR transporter</fullName>
    </submittedName>
</protein>
<comment type="subcellular location">
    <subcellularLocation>
        <location evidence="1 7">Cell membrane</location>
        <topology evidence="1 7">Multi-pass membrane protein</topology>
    </subcellularLocation>
</comment>
<keyword evidence="3" id="KW-1003">Cell membrane</keyword>
<evidence type="ECO:0000256" key="6">
    <source>
        <dbReference type="ARBA" id="ARBA00023136"/>
    </source>
</evidence>
<accession>A0A368T452</accession>
<comment type="similarity">
    <text evidence="7">Belongs to the drug/metabolite transporter (DMT) superfamily. Small multidrug resistance (SMR) (TC 2.A.7.1) family.</text>
</comment>
<organism evidence="9 10">
    <name type="scientific">Marinitenerispora sediminis</name>
    <dbReference type="NCBI Taxonomy" id="1931232"/>
    <lineage>
        <taxon>Bacteria</taxon>
        <taxon>Bacillati</taxon>
        <taxon>Actinomycetota</taxon>
        <taxon>Actinomycetes</taxon>
        <taxon>Streptosporangiales</taxon>
        <taxon>Nocardiopsidaceae</taxon>
        <taxon>Marinitenerispora</taxon>
    </lineage>
</organism>
<keyword evidence="4 7" id="KW-0812">Transmembrane</keyword>
<sequence length="107" mass="10951">MAWLLVVVAGMLETVFAVALKLSAGFTRFWPTVTFAAAAVASFTLLSISLRTLPVGSAYAVWTGIGAAGTAVFGMMFLGDPVQVLRVVSIVLIVAGVVGLRLAGGGH</sequence>
<dbReference type="FunFam" id="1.10.3730.20:FF:000001">
    <property type="entry name" value="Quaternary ammonium compound resistance transporter SugE"/>
    <property type="match status" value="1"/>
</dbReference>
<evidence type="ECO:0000256" key="2">
    <source>
        <dbReference type="ARBA" id="ARBA00022448"/>
    </source>
</evidence>
<gene>
    <name evidence="9" type="ORF">DEF24_15390</name>
</gene>
<feature type="transmembrane region" description="Helical" evidence="8">
    <location>
        <begin position="58"/>
        <end position="78"/>
    </location>
</feature>
<dbReference type="RefSeq" id="WP_114397409.1">
    <property type="nucleotide sequence ID" value="NZ_QEIM01000035.1"/>
</dbReference>
<keyword evidence="5 8" id="KW-1133">Transmembrane helix</keyword>
<dbReference type="GO" id="GO:0022857">
    <property type="term" value="F:transmembrane transporter activity"/>
    <property type="evidence" value="ECO:0007669"/>
    <property type="project" value="InterPro"/>
</dbReference>
<dbReference type="PANTHER" id="PTHR30561:SF21">
    <property type="entry name" value="MOLECULAR CHAPERONE"/>
    <property type="match status" value="1"/>
</dbReference>
<evidence type="ECO:0000256" key="7">
    <source>
        <dbReference type="RuleBase" id="RU003942"/>
    </source>
</evidence>
<evidence type="ECO:0000256" key="3">
    <source>
        <dbReference type="ARBA" id="ARBA00022475"/>
    </source>
</evidence>
<dbReference type="InterPro" id="IPR037185">
    <property type="entry name" value="EmrE-like"/>
</dbReference>
<evidence type="ECO:0000256" key="5">
    <source>
        <dbReference type="ARBA" id="ARBA00022989"/>
    </source>
</evidence>
<dbReference type="GO" id="GO:0005886">
    <property type="term" value="C:plasma membrane"/>
    <property type="evidence" value="ECO:0007669"/>
    <property type="project" value="UniProtKB-SubCell"/>
</dbReference>
<proteinExistence type="inferred from homology"/>
<keyword evidence="6 8" id="KW-0472">Membrane</keyword>
<evidence type="ECO:0000313" key="10">
    <source>
        <dbReference type="Proteomes" id="UP000253318"/>
    </source>
</evidence>
<dbReference type="InterPro" id="IPR000390">
    <property type="entry name" value="Small_drug/metabolite_transptr"/>
</dbReference>
<dbReference type="AlphaFoldDB" id="A0A368T452"/>
<evidence type="ECO:0000256" key="4">
    <source>
        <dbReference type="ARBA" id="ARBA00022692"/>
    </source>
</evidence>
<evidence type="ECO:0000313" key="9">
    <source>
        <dbReference type="EMBL" id="RCV57334.1"/>
    </source>
</evidence>
<dbReference type="EMBL" id="QEIN01000113">
    <property type="protein sequence ID" value="RCV57334.1"/>
    <property type="molecule type" value="Genomic_DNA"/>
</dbReference>
<dbReference type="Pfam" id="PF00893">
    <property type="entry name" value="Multi_Drug_Res"/>
    <property type="match status" value="1"/>
</dbReference>
<name>A0A368T452_9ACTN</name>
<feature type="transmembrane region" description="Helical" evidence="8">
    <location>
        <begin position="84"/>
        <end position="103"/>
    </location>
</feature>
<dbReference type="PANTHER" id="PTHR30561">
    <property type="entry name" value="SMR FAMILY PROTON-DEPENDENT DRUG EFFLUX TRANSPORTER SUGE"/>
    <property type="match status" value="1"/>
</dbReference>
<comment type="caution">
    <text evidence="9">The sequence shown here is derived from an EMBL/GenBank/DDBJ whole genome shotgun (WGS) entry which is preliminary data.</text>
</comment>
<dbReference type="OrthoDB" id="21828at2"/>
<keyword evidence="10" id="KW-1185">Reference proteome</keyword>
<dbReference type="SUPFAM" id="SSF103481">
    <property type="entry name" value="Multidrug resistance efflux transporter EmrE"/>
    <property type="match status" value="1"/>
</dbReference>
<evidence type="ECO:0000256" key="1">
    <source>
        <dbReference type="ARBA" id="ARBA00004651"/>
    </source>
</evidence>
<dbReference type="InterPro" id="IPR045324">
    <property type="entry name" value="Small_multidrug_res"/>
</dbReference>
<dbReference type="Gene3D" id="1.10.3730.20">
    <property type="match status" value="1"/>
</dbReference>
<feature type="transmembrane region" description="Helical" evidence="8">
    <location>
        <begin position="27"/>
        <end position="46"/>
    </location>
</feature>
<evidence type="ECO:0000256" key="8">
    <source>
        <dbReference type="SAM" id="Phobius"/>
    </source>
</evidence>
<dbReference type="Proteomes" id="UP000253318">
    <property type="component" value="Unassembled WGS sequence"/>
</dbReference>
<reference evidence="9 10" key="1">
    <citation type="submission" date="2018-04" db="EMBL/GenBank/DDBJ databases">
        <title>Novel actinobacteria from marine sediment.</title>
        <authorList>
            <person name="Ng Z.Y."/>
            <person name="Tan G.Y.A."/>
        </authorList>
    </citation>
    <scope>NUCLEOTIDE SEQUENCE [LARGE SCALE GENOMIC DNA]</scope>
    <source>
        <strain evidence="9 10">TPS81</strain>
    </source>
</reference>